<dbReference type="GO" id="GO:0048278">
    <property type="term" value="P:vesicle docking"/>
    <property type="evidence" value="ECO:0007669"/>
    <property type="project" value="TreeGrafter"/>
</dbReference>
<evidence type="ECO:0000259" key="3">
    <source>
        <dbReference type="PROSITE" id="PS50192"/>
    </source>
</evidence>
<dbReference type="AlphaFoldDB" id="A0A672ZF65"/>
<protein>
    <recommendedName>
        <fullName evidence="3">t-SNARE coiled-coil homology domain-containing protein</fullName>
    </recommendedName>
</protein>
<accession>A0A672ZF65</accession>
<dbReference type="GO" id="GO:0005484">
    <property type="term" value="F:SNAP receptor activity"/>
    <property type="evidence" value="ECO:0007669"/>
    <property type="project" value="InterPro"/>
</dbReference>
<dbReference type="SUPFAM" id="SSF47661">
    <property type="entry name" value="t-snare proteins"/>
    <property type="match status" value="1"/>
</dbReference>
<dbReference type="GO" id="GO:0000149">
    <property type="term" value="F:SNARE binding"/>
    <property type="evidence" value="ECO:0007669"/>
    <property type="project" value="TreeGrafter"/>
</dbReference>
<dbReference type="PANTHER" id="PTHR19957:SF36">
    <property type="entry name" value="SYNTAXIN-2"/>
    <property type="match status" value="1"/>
</dbReference>
<dbReference type="PROSITE" id="PS00914">
    <property type="entry name" value="SYNTAXIN"/>
    <property type="match status" value="1"/>
</dbReference>
<organism evidence="4 5">
    <name type="scientific">Sphaeramia orbicularis</name>
    <name type="common">orbiculate cardinalfish</name>
    <dbReference type="NCBI Taxonomy" id="375764"/>
    <lineage>
        <taxon>Eukaryota</taxon>
        <taxon>Metazoa</taxon>
        <taxon>Chordata</taxon>
        <taxon>Craniata</taxon>
        <taxon>Vertebrata</taxon>
        <taxon>Euteleostomi</taxon>
        <taxon>Actinopterygii</taxon>
        <taxon>Neopterygii</taxon>
        <taxon>Teleostei</taxon>
        <taxon>Neoteleostei</taxon>
        <taxon>Acanthomorphata</taxon>
        <taxon>Gobiaria</taxon>
        <taxon>Kurtiformes</taxon>
        <taxon>Apogonoidei</taxon>
        <taxon>Apogonidae</taxon>
        <taxon>Apogoninae</taxon>
        <taxon>Sphaeramia</taxon>
    </lineage>
</organism>
<dbReference type="Ensembl" id="ENSSORT00005015599.1">
    <property type="protein sequence ID" value="ENSSORP00005015138.1"/>
    <property type="gene ID" value="ENSSORG00005007678.1"/>
</dbReference>
<evidence type="ECO:0000313" key="5">
    <source>
        <dbReference type="Proteomes" id="UP000472271"/>
    </source>
</evidence>
<evidence type="ECO:0000256" key="2">
    <source>
        <dbReference type="ARBA" id="ARBA00023054"/>
    </source>
</evidence>
<keyword evidence="2" id="KW-0175">Coiled coil</keyword>
<dbReference type="PROSITE" id="PS50192">
    <property type="entry name" value="T_SNARE"/>
    <property type="match status" value="1"/>
</dbReference>
<reference evidence="4" key="1">
    <citation type="submission" date="2019-06" db="EMBL/GenBank/DDBJ databases">
        <authorList>
            <consortium name="Wellcome Sanger Institute Data Sharing"/>
        </authorList>
    </citation>
    <scope>NUCLEOTIDE SEQUENCE [LARGE SCALE GENOMIC DNA]</scope>
</reference>
<dbReference type="InterPro" id="IPR000727">
    <property type="entry name" value="T_SNARE_dom"/>
</dbReference>
<name>A0A672ZF65_9TELE</name>
<keyword evidence="5" id="KW-1185">Reference proteome</keyword>
<dbReference type="GO" id="GO:0008021">
    <property type="term" value="C:synaptic vesicle"/>
    <property type="evidence" value="ECO:0007669"/>
    <property type="project" value="TreeGrafter"/>
</dbReference>
<comment type="similarity">
    <text evidence="1">Belongs to the syntaxin family.</text>
</comment>
<dbReference type="SMART" id="SM00397">
    <property type="entry name" value="t_SNARE"/>
    <property type="match status" value="1"/>
</dbReference>
<dbReference type="GO" id="GO:0006886">
    <property type="term" value="P:intracellular protein transport"/>
    <property type="evidence" value="ECO:0007669"/>
    <property type="project" value="InterPro"/>
</dbReference>
<sequence>MLNGDNPEIFISDIKSEARLSSQALNEIESRHHDILSLEFSIRELHEIFTDVALLLEFQGELVNNIEKNVMSAAEYVDMSKAECSKAVAYKKNRYKVASLPMSIIIVFNLYVLSKINPLC</sequence>
<reference evidence="4" key="3">
    <citation type="submission" date="2025-09" db="UniProtKB">
        <authorList>
            <consortium name="Ensembl"/>
        </authorList>
    </citation>
    <scope>IDENTIFICATION</scope>
</reference>
<feature type="domain" description="T-SNARE coiled-coil homology" evidence="3">
    <location>
        <begin position="25"/>
        <end position="87"/>
    </location>
</feature>
<dbReference type="InterPro" id="IPR010989">
    <property type="entry name" value="SNARE"/>
</dbReference>
<evidence type="ECO:0000256" key="1">
    <source>
        <dbReference type="ARBA" id="ARBA00009063"/>
    </source>
</evidence>
<dbReference type="GO" id="GO:0031629">
    <property type="term" value="P:synaptic vesicle fusion to presynaptic active zone membrane"/>
    <property type="evidence" value="ECO:0007669"/>
    <property type="project" value="TreeGrafter"/>
</dbReference>
<reference evidence="4" key="2">
    <citation type="submission" date="2025-08" db="UniProtKB">
        <authorList>
            <consortium name="Ensembl"/>
        </authorList>
    </citation>
    <scope>IDENTIFICATION</scope>
</reference>
<proteinExistence type="inferred from homology"/>
<dbReference type="InterPro" id="IPR006012">
    <property type="entry name" value="Syntaxin/epimorphin_CS"/>
</dbReference>
<dbReference type="InterPro" id="IPR045242">
    <property type="entry name" value="Syntaxin"/>
</dbReference>
<dbReference type="Proteomes" id="UP000472271">
    <property type="component" value="Chromosome 12"/>
</dbReference>
<dbReference type="Gene3D" id="1.20.5.110">
    <property type="match status" value="1"/>
</dbReference>
<dbReference type="GO" id="GO:0048787">
    <property type="term" value="C:presynaptic active zone membrane"/>
    <property type="evidence" value="ECO:0007669"/>
    <property type="project" value="TreeGrafter"/>
</dbReference>
<evidence type="ECO:0000313" key="4">
    <source>
        <dbReference type="Ensembl" id="ENSSORP00005015138.1"/>
    </source>
</evidence>
<dbReference type="PANTHER" id="PTHR19957">
    <property type="entry name" value="SYNTAXIN"/>
    <property type="match status" value="1"/>
</dbReference>
<dbReference type="GO" id="GO:0031201">
    <property type="term" value="C:SNARE complex"/>
    <property type="evidence" value="ECO:0007669"/>
    <property type="project" value="TreeGrafter"/>
</dbReference>
<dbReference type="InParanoid" id="A0A672ZF65"/>